<dbReference type="RefSeq" id="WP_174582408.1">
    <property type="nucleotide sequence ID" value="NZ_CAJNOB010000056.1"/>
</dbReference>
<gene>
    <name evidence="1" type="ORF">MPNT_60030</name>
</gene>
<dbReference type="AlphaFoldDB" id="A0A8J2FX68"/>
<name>A0A8J2FX68_9BACT</name>
<evidence type="ECO:0000313" key="1">
    <source>
        <dbReference type="EMBL" id="CAF0703555.1"/>
    </source>
</evidence>
<dbReference type="EMBL" id="CAJNOB010000056">
    <property type="protein sequence ID" value="CAF0703555.1"/>
    <property type="molecule type" value="Genomic_DNA"/>
</dbReference>
<evidence type="ECO:0000313" key="2">
    <source>
        <dbReference type="Proteomes" id="UP000663859"/>
    </source>
</evidence>
<reference evidence="1" key="1">
    <citation type="submission" date="2021-02" db="EMBL/GenBank/DDBJ databases">
        <authorList>
            <person name="Cremers G."/>
            <person name="Picone N."/>
        </authorList>
    </citation>
    <scope>NUCLEOTIDE SEQUENCE</scope>
    <source>
        <strain evidence="1">PQ17</strain>
    </source>
</reference>
<sequence length="77" mass="8299">MPTTHYALVGILEVSCLPGWMTFQEAQAAVSFPTPLLARGSSVHQDWEDPTAPRGWAERNDMGVKDAVTLAPAAAYV</sequence>
<accession>A0A8J2FX68</accession>
<proteinExistence type="predicted"/>
<protein>
    <submittedName>
        <fullName evidence="1">Uncharacterized protein</fullName>
    </submittedName>
</protein>
<comment type="caution">
    <text evidence="1">The sequence shown here is derived from an EMBL/GenBank/DDBJ whole genome shotgun (WGS) entry which is preliminary data.</text>
</comment>
<keyword evidence="2" id="KW-1185">Reference proteome</keyword>
<organism evidence="1 2">
    <name type="scientific">Candidatus Methylacidithermus pantelleriae</name>
    <dbReference type="NCBI Taxonomy" id="2744239"/>
    <lineage>
        <taxon>Bacteria</taxon>
        <taxon>Pseudomonadati</taxon>
        <taxon>Verrucomicrobiota</taxon>
        <taxon>Methylacidiphilae</taxon>
        <taxon>Methylacidiphilales</taxon>
        <taxon>Methylacidiphilaceae</taxon>
        <taxon>Candidatus Methylacidithermus</taxon>
    </lineage>
</organism>
<dbReference type="Proteomes" id="UP000663859">
    <property type="component" value="Unassembled WGS sequence"/>
</dbReference>